<name>M8DJ01_9BACL</name>
<dbReference type="SUPFAM" id="SSF54403">
    <property type="entry name" value="Cystatin/monellin"/>
    <property type="match status" value="2"/>
</dbReference>
<accession>M8DJ01</accession>
<gene>
    <name evidence="2" type="ORF">I532_06030</name>
</gene>
<dbReference type="PATRIC" id="fig|1300222.3.peg.1237"/>
<dbReference type="Proteomes" id="UP000012081">
    <property type="component" value="Unassembled WGS sequence"/>
</dbReference>
<sequence length="162" mass="17993">MYVKIVAGVIAVILVLVLGSAYHLGATVVGKQDDFEAQVRQWVQERTTVAQIDSIDEYRGNQSYAVVLGKNQAGTPVVVWLTAETVAFDSLEKAVTRESVEAAVKKGFPDGAIRHIVPGIDEKNRFWEVTLQDQQGRFHYLHYDLFTGALLTSYVVSPKIVR</sequence>
<dbReference type="InterPro" id="IPR046350">
    <property type="entry name" value="Cystatin_sf"/>
</dbReference>
<dbReference type="OrthoDB" id="2381181at2"/>
<proteinExistence type="predicted"/>
<dbReference type="EMBL" id="APBN01000002">
    <property type="protein sequence ID" value="EMT53548.1"/>
    <property type="molecule type" value="Genomic_DNA"/>
</dbReference>
<evidence type="ECO:0000313" key="2">
    <source>
        <dbReference type="EMBL" id="EMT53548.1"/>
    </source>
</evidence>
<evidence type="ECO:0000313" key="3">
    <source>
        <dbReference type="Proteomes" id="UP000012081"/>
    </source>
</evidence>
<dbReference type="AlphaFoldDB" id="M8DJ01"/>
<dbReference type="InterPro" id="IPR041401">
    <property type="entry name" value="TseB-like_dom"/>
</dbReference>
<dbReference type="STRING" id="1300222.I532_06030"/>
<feature type="domain" description="Cell wall elongation regulator TseB-like" evidence="1">
    <location>
        <begin position="43"/>
        <end position="81"/>
    </location>
</feature>
<keyword evidence="3" id="KW-1185">Reference proteome</keyword>
<evidence type="ECO:0000259" key="1">
    <source>
        <dbReference type="Pfam" id="PF17881"/>
    </source>
</evidence>
<dbReference type="Gene3D" id="3.10.450.40">
    <property type="match status" value="2"/>
</dbReference>
<protein>
    <recommendedName>
        <fullName evidence="1">Cell wall elongation regulator TseB-like domain-containing protein</fullName>
    </recommendedName>
</protein>
<reference evidence="2 3" key="1">
    <citation type="submission" date="2013-03" db="EMBL/GenBank/DDBJ databases">
        <title>Assembly of a new bacterial strain Brevibacillus borstelensis AK1.</title>
        <authorList>
            <person name="Rajan I."/>
            <person name="PoliReddy D."/>
            <person name="Sugumar T."/>
            <person name="Rathinam K."/>
            <person name="Alqarawi S."/>
            <person name="Khalil A.B."/>
            <person name="Sivakumar N."/>
        </authorList>
    </citation>
    <scope>NUCLEOTIDE SEQUENCE [LARGE SCALE GENOMIC DNA]</scope>
    <source>
        <strain evidence="2 3">AK1</strain>
    </source>
</reference>
<comment type="caution">
    <text evidence="2">The sequence shown here is derived from an EMBL/GenBank/DDBJ whole genome shotgun (WGS) entry which is preliminary data.</text>
</comment>
<dbReference type="RefSeq" id="WP_003387034.1">
    <property type="nucleotide sequence ID" value="NZ_APBN01000002.1"/>
</dbReference>
<organism evidence="2 3">
    <name type="scientific">Brevibacillus borstelensis AK1</name>
    <dbReference type="NCBI Taxonomy" id="1300222"/>
    <lineage>
        <taxon>Bacteria</taxon>
        <taxon>Bacillati</taxon>
        <taxon>Bacillota</taxon>
        <taxon>Bacilli</taxon>
        <taxon>Bacillales</taxon>
        <taxon>Paenibacillaceae</taxon>
        <taxon>Brevibacillus</taxon>
    </lineage>
</organism>
<dbReference type="Pfam" id="PF17881">
    <property type="entry name" value="TseB"/>
    <property type="match status" value="1"/>
</dbReference>